<dbReference type="Pfam" id="PF01103">
    <property type="entry name" value="Omp85"/>
    <property type="match status" value="1"/>
</dbReference>
<dbReference type="RefSeq" id="WP_032553290.1">
    <property type="nucleotide sequence ID" value="NZ_BTGL01000020.1"/>
</dbReference>
<feature type="chain" id="PRO_5044539036" description="Translocation and assembly module subunit TamA" evidence="11">
    <location>
        <begin position="22"/>
        <end position="570"/>
    </location>
</feature>
<evidence type="ECO:0000313" key="17">
    <source>
        <dbReference type="Proteomes" id="UP000326789"/>
    </source>
</evidence>
<evidence type="ECO:0000256" key="1">
    <source>
        <dbReference type="ARBA" id="ARBA00004442"/>
    </source>
</evidence>
<dbReference type="GO" id="GO:0097347">
    <property type="term" value="C:TAM protein secretion complex"/>
    <property type="evidence" value="ECO:0007669"/>
    <property type="project" value="TreeGrafter"/>
</dbReference>
<dbReference type="OrthoDB" id="9769707at2"/>
<evidence type="ECO:0000256" key="4">
    <source>
        <dbReference type="ARBA" id="ARBA00022452"/>
    </source>
</evidence>
<evidence type="ECO:0000256" key="2">
    <source>
        <dbReference type="ARBA" id="ARBA00010248"/>
    </source>
</evidence>
<sequence length="570" mass="63826">MIRKTLPVLIGTLLSSSFAFADVSLEIEGLDGALEDNVDAYLSAIPEEEYSVSLRFQSRLESMIKEAVNALGYYHPEITFTPSEDDSELLVNVKPGEPVVIYTSDIVISGEAENDPDFLALVAKSNLQKGKVLNHSHYDSLKSSMRNLGLAKGYFDGNYELSRLEVAPELNRAYVRLHYDSGIRYHFGETTVTGSQIEEDKVQSLKPFEQGQPYEIAKVGEYNQNLSNTDWFSSVFVEPDLAELGNGREIPMKVSLAPQARNQLETGIGVSTDLGVKGSLKWKKPWVNSSGHSFNSSLSISKPEQTITASYRIPLDDVLNDYYQVTYGMKNVDNRDTKSLESNLKLERFWRLDNGWQRTVFVRYLLENYEQGLQDDVAQFVLPGISFSRTRTRGGAMPMWGDKQTIMLEAGDDSLLSETKVIRFQGRTAWIRSLGENHRGLTRLEYGANFADEFEKLSPSLRFFVGGDNSLRGYGYESISPVDESNALTGAKFMTTASFEYQYRLYGNWWGAMFYDIGDAFNDTPDLKAGTGVGIRWASPVGPVSLDFAWGLDADPGDEFQIHFTLGPEL</sequence>
<reference evidence="15 16" key="1">
    <citation type="submission" date="2014-02" db="EMBL/GenBank/DDBJ databases">
        <title>Vibrio fortis Dalian14 Genome Sequencing.</title>
        <authorList>
            <person name="Wang Y."/>
            <person name="Song L."/>
            <person name="Liu G."/>
            <person name="Ding J."/>
        </authorList>
    </citation>
    <scope>NUCLEOTIDE SEQUENCE [LARGE SCALE GENOMIC DNA]</scope>
    <source>
        <strain evidence="15 16">Dalian14</strain>
    </source>
</reference>
<keyword evidence="16" id="KW-1185">Reference proteome</keyword>
<keyword evidence="7" id="KW-0472">Membrane</keyword>
<feature type="domain" description="Bacterial surface antigen (D15)" evidence="12">
    <location>
        <begin position="267"/>
        <end position="567"/>
    </location>
</feature>
<dbReference type="InterPro" id="IPR000184">
    <property type="entry name" value="Bac_surfAg_D15"/>
</dbReference>
<dbReference type="GO" id="GO:0009279">
    <property type="term" value="C:cell outer membrane"/>
    <property type="evidence" value="ECO:0007669"/>
    <property type="project" value="UniProtKB-SubCell"/>
</dbReference>
<proteinExistence type="inferred from homology"/>
<dbReference type="EMBL" id="JFFR01000031">
    <property type="protein sequence ID" value="KDN26653.1"/>
    <property type="molecule type" value="Genomic_DNA"/>
</dbReference>
<evidence type="ECO:0000259" key="13">
    <source>
        <dbReference type="Pfam" id="PF17243"/>
    </source>
</evidence>
<protein>
    <recommendedName>
        <fullName evidence="3">Translocation and assembly module subunit TamA</fullName>
    </recommendedName>
    <alternativeName>
        <fullName evidence="9">Autotransporter assembly factor TamA</fullName>
    </alternativeName>
</protein>
<dbReference type="Gene3D" id="2.40.160.50">
    <property type="entry name" value="membrane protein fhac: a member of the omp85/tpsb transporter family"/>
    <property type="match status" value="1"/>
</dbReference>
<dbReference type="Gene3D" id="3.10.20.310">
    <property type="entry name" value="membrane protein fhac"/>
    <property type="match status" value="3"/>
</dbReference>
<keyword evidence="6 11" id="KW-0732">Signal</keyword>
<evidence type="ECO:0000259" key="12">
    <source>
        <dbReference type="Pfam" id="PF01103"/>
    </source>
</evidence>
<dbReference type="PANTHER" id="PTHR12815">
    <property type="entry name" value="SORTING AND ASSEMBLY MACHINERY SAMM50 PROTEIN FAMILY MEMBER"/>
    <property type="match status" value="1"/>
</dbReference>
<comment type="subcellular location">
    <subcellularLocation>
        <location evidence="1">Cell outer membrane</location>
    </subcellularLocation>
</comment>
<evidence type="ECO:0000313" key="14">
    <source>
        <dbReference type="EMBL" id="KAB0290713.1"/>
    </source>
</evidence>
<dbReference type="AlphaFoldDB" id="A0A066UR50"/>
<gene>
    <name evidence="14" type="ORF">F2P58_07545</name>
    <name evidence="15" type="ORF">VFDL14_13310</name>
</gene>
<dbReference type="EMBL" id="VWSE01000003">
    <property type="protein sequence ID" value="KAB0290713.1"/>
    <property type="molecule type" value="Genomic_DNA"/>
</dbReference>
<reference evidence="14 17" key="2">
    <citation type="submission" date="2019-09" db="EMBL/GenBank/DDBJ databases">
        <title>Whole genome sequence of Vibrio fortis.</title>
        <authorList>
            <person name="Das S.K."/>
        </authorList>
    </citation>
    <scope>NUCLEOTIDE SEQUENCE [LARGE SCALE GENOMIC DNA]</scope>
    <source>
        <strain evidence="14 17">AN60</strain>
    </source>
</reference>
<dbReference type="InterPro" id="IPR035243">
    <property type="entry name" value="TamA_POTRA_Dom_1"/>
</dbReference>
<organism evidence="15 16">
    <name type="scientific">Vibrio fortis</name>
    <dbReference type="NCBI Taxonomy" id="212667"/>
    <lineage>
        <taxon>Bacteria</taxon>
        <taxon>Pseudomonadati</taxon>
        <taxon>Pseudomonadota</taxon>
        <taxon>Gammaproteobacteria</taxon>
        <taxon>Vibrionales</taxon>
        <taxon>Vibrionaceae</taxon>
        <taxon>Vibrio</taxon>
    </lineage>
</organism>
<comment type="subunit">
    <text evidence="10">Interacts with TamB to form the translocation and assembly module (TAM).</text>
</comment>
<feature type="signal peptide" evidence="11">
    <location>
        <begin position="1"/>
        <end position="21"/>
    </location>
</feature>
<accession>A0A066UR50</accession>
<evidence type="ECO:0000256" key="10">
    <source>
        <dbReference type="ARBA" id="ARBA00093548"/>
    </source>
</evidence>
<evidence type="ECO:0000313" key="16">
    <source>
        <dbReference type="Proteomes" id="UP000027219"/>
    </source>
</evidence>
<dbReference type="Proteomes" id="UP000027219">
    <property type="component" value="Unassembled WGS sequence"/>
</dbReference>
<evidence type="ECO:0000313" key="15">
    <source>
        <dbReference type="EMBL" id="KDN26653.1"/>
    </source>
</evidence>
<dbReference type="PANTHER" id="PTHR12815:SF47">
    <property type="entry name" value="TRANSLOCATION AND ASSEMBLY MODULE SUBUNIT TAMA"/>
    <property type="match status" value="1"/>
</dbReference>
<comment type="caution">
    <text evidence="15">The sequence shown here is derived from an EMBL/GenBank/DDBJ whole genome shotgun (WGS) entry which is preliminary data.</text>
</comment>
<keyword evidence="8" id="KW-0998">Cell outer membrane</keyword>
<comment type="similarity">
    <text evidence="2">Belongs to the TamA family.</text>
</comment>
<dbReference type="Proteomes" id="UP000326789">
    <property type="component" value="Unassembled WGS sequence"/>
</dbReference>
<dbReference type="InterPro" id="IPR039910">
    <property type="entry name" value="D15-like"/>
</dbReference>
<evidence type="ECO:0000256" key="7">
    <source>
        <dbReference type="ARBA" id="ARBA00023136"/>
    </source>
</evidence>
<keyword evidence="5" id="KW-0812">Transmembrane</keyword>
<dbReference type="STRING" id="212667.VFDL14_13310"/>
<evidence type="ECO:0000256" key="5">
    <source>
        <dbReference type="ARBA" id="ARBA00022692"/>
    </source>
</evidence>
<feature type="domain" description="TamA POTRA" evidence="13">
    <location>
        <begin position="24"/>
        <end position="95"/>
    </location>
</feature>
<evidence type="ECO:0000256" key="9">
    <source>
        <dbReference type="ARBA" id="ARBA00033063"/>
    </source>
</evidence>
<name>A0A066UR50_9VIBR</name>
<evidence type="ECO:0000256" key="6">
    <source>
        <dbReference type="ARBA" id="ARBA00022729"/>
    </source>
</evidence>
<evidence type="ECO:0000256" key="3">
    <source>
        <dbReference type="ARBA" id="ARBA00015419"/>
    </source>
</evidence>
<dbReference type="Pfam" id="PF17243">
    <property type="entry name" value="POTRA_TamA_1"/>
    <property type="match status" value="1"/>
</dbReference>
<keyword evidence="4" id="KW-1134">Transmembrane beta strand</keyword>
<evidence type="ECO:0000256" key="8">
    <source>
        <dbReference type="ARBA" id="ARBA00023237"/>
    </source>
</evidence>
<dbReference type="GO" id="GO:0009306">
    <property type="term" value="P:protein secretion"/>
    <property type="evidence" value="ECO:0007669"/>
    <property type="project" value="TreeGrafter"/>
</dbReference>
<evidence type="ECO:0000256" key="11">
    <source>
        <dbReference type="SAM" id="SignalP"/>
    </source>
</evidence>